<dbReference type="InterPro" id="IPR022398">
    <property type="entry name" value="Peptidase_S8_His-AS"/>
</dbReference>
<evidence type="ECO:0000256" key="6">
    <source>
        <dbReference type="PROSITE-ProRule" id="PRU01240"/>
    </source>
</evidence>
<dbReference type="CDD" id="cd07489">
    <property type="entry name" value="Peptidases_S8_5"/>
    <property type="match status" value="1"/>
</dbReference>
<dbReference type="InterPro" id="IPR034187">
    <property type="entry name" value="Peptidases_S8_5"/>
</dbReference>
<evidence type="ECO:0000259" key="8">
    <source>
        <dbReference type="Pfam" id="PF06280"/>
    </source>
</evidence>
<evidence type="ECO:0000313" key="9">
    <source>
        <dbReference type="EMBL" id="KAL0060586.1"/>
    </source>
</evidence>
<keyword evidence="2 6" id="KW-0645">Protease</keyword>
<dbReference type="PANTHER" id="PTHR43806">
    <property type="entry name" value="PEPTIDASE S8"/>
    <property type="match status" value="1"/>
</dbReference>
<dbReference type="Pfam" id="PF00082">
    <property type="entry name" value="Peptidase_S8"/>
    <property type="match status" value="1"/>
</dbReference>
<gene>
    <name evidence="9" type="ORF">AAF712_012645</name>
</gene>
<comment type="similarity">
    <text evidence="1 6">Belongs to the peptidase S8 family.</text>
</comment>
<dbReference type="InterPro" id="IPR015500">
    <property type="entry name" value="Peptidase_S8_subtilisin-rel"/>
</dbReference>
<evidence type="ECO:0000259" key="7">
    <source>
        <dbReference type="Pfam" id="PF00082"/>
    </source>
</evidence>
<protein>
    <recommendedName>
        <fullName evidence="11">Subtilisin-like protease</fullName>
    </recommendedName>
</protein>
<keyword evidence="4 6" id="KW-0378">Hydrolase</keyword>
<evidence type="ECO:0000256" key="4">
    <source>
        <dbReference type="ARBA" id="ARBA00022801"/>
    </source>
</evidence>
<feature type="domain" description="C5a peptidase/Subtilisin-like protease SBT2-like Fn3-like" evidence="8">
    <location>
        <begin position="527"/>
        <end position="638"/>
    </location>
</feature>
<keyword evidence="3" id="KW-0732">Signal</keyword>
<dbReference type="PANTHER" id="PTHR43806:SF66">
    <property type="entry name" value="SERIN ENDOPEPTIDASE"/>
    <property type="match status" value="1"/>
</dbReference>
<organism evidence="9 10">
    <name type="scientific">Marasmius tenuissimus</name>
    <dbReference type="NCBI Taxonomy" id="585030"/>
    <lineage>
        <taxon>Eukaryota</taxon>
        <taxon>Fungi</taxon>
        <taxon>Dikarya</taxon>
        <taxon>Basidiomycota</taxon>
        <taxon>Agaricomycotina</taxon>
        <taxon>Agaricomycetes</taxon>
        <taxon>Agaricomycetidae</taxon>
        <taxon>Agaricales</taxon>
        <taxon>Marasmiineae</taxon>
        <taxon>Marasmiaceae</taxon>
        <taxon>Marasmius</taxon>
    </lineage>
</organism>
<dbReference type="PROSITE" id="PS00137">
    <property type="entry name" value="SUBTILASE_HIS"/>
    <property type="match status" value="1"/>
</dbReference>
<dbReference type="EMBL" id="JBBXMP010000169">
    <property type="protein sequence ID" value="KAL0060586.1"/>
    <property type="molecule type" value="Genomic_DNA"/>
</dbReference>
<dbReference type="InterPro" id="IPR050131">
    <property type="entry name" value="Peptidase_S8_subtilisin-like"/>
</dbReference>
<dbReference type="Proteomes" id="UP001437256">
    <property type="component" value="Unassembled WGS sequence"/>
</dbReference>
<reference evidence="9 10" key="1">
    <citation type="submission" date="2024-05" db="EMBL/GenBank/DDBJ databases">
        <title>A draft genome resource for the thread blight pathogen Marasmius tenuissimus strain MS-2.</title>
        <authorList>
            <person name="Yulfo-Soto G.E."/>
            <person name="Baruah I.K."/>
            <person name="Amoako-Attah I."/>
            <person name="Bukari Y."/>
            <person name="Meinhardt L.W."/>
            <person name="Bailey B.A."/>
            <person name="Cohen S.P."/>
        </authorList>
    </citation>
    <scope>NUCLEOTIDE SEQUENCE [LARGE SCALE GENOMIC DNA]</scope>
    <source>
        <strain evidence="9 10">MS-2</strain>
    </source>
</reference>
<feature type="active site" description="Charge relay system" evidence="6">
    <location>
        <position position="134"/>
    </location>
</feature>
<evidence type="ECO:0000256" key="3">
    <source>
        <dbReference type="ARBA" id="ARBA00022729"/>
    </source>
</evidence>
<dbReference type="PROSITE" id="PS51892">
    <property type="entry name" value="SUBTILASE"/>
    <property type="match status" value="1"/>
</dbReference>
<proteinExistence type="inferred from homology"/>
<evidence type="ECO:0000256" key="5">
    <source>
        <dbReference type="ARBA" id="ARBA00022825"/>
    </source>
</evidence>
<evidence type="ECO:0000313" key="10">
    <source>
        <dbReference type="Proteomes" id="UP001437256"/>
    </source>
</evidence>
<dbReference type="Gene3D" id="3.40.50.200">
    <property type="entry name" value="Peptidase S8/S53 domain"/>
    <property type="match status" value="2"/>
</dbReference>
<evidence type="ECO:0008006" key="11">
    <source>
        <dbReference type="Google" id="ProtNLM"/>
    </source>
</evidence>
<feature type="active site" description="Charge relay system" evidence="6">
    <location>
        <position position="450"/>
    </location>
</feature>
<dbReference type="SUPFAM" id="SSF52743">
    <property type="entry name" value="Subtilisin-like"/>
    <property type="match status" value="1"/>
</dbReference>
<feature type="active site" description="Charge relay system" evidence="6">
    <location>
        <position position="184"/>
    </location>
</feature>
<keyword evidence="5 6" id="KW-0720">Serine protease</keyword>
<keyword evidence="10" id="KW-1185">Reference proteome</keyword>
<evidence type="ECO:0000256" key="2">
    <source>
        <dbReference type="ARBA" id="ARBA00022670"/>
    </source>
</evidence>
<name>A0ABR2ZHZ6_9AGAR</name>
<accession>A0ABR2ZHZ6</accession>
<comment type="caution">
    <text evidence="9">The sequence shown here is derived from an EMBL/GenBank/DDBJ whole genome shotgun (WGS) entry which is preliminary data.</text>
</comment>
<dbReference type="Pfam" id="PF06280">
    <property type="entry name" value="fn3_5"/>
    <property type="match status" value="1"/>
</dbReference>
<dbReference type="PRINTS" id="PR00723">
    <property type="entry name" value="SUBTILISIN"/>
</dbReference>
<feature type="domain" description="Peptidase S8/S53" evidence="7">
    <location>
        <begin position="133"/>
        <end position="485"/>
    </location>
</feature>
<evidence type="ECO:0000256" key="1">
    <source>
        <dbReference type="ARBA" id="ARBA00011073"/>
    </source>
</evidence>
<sequence length="795" mass="85108">MHNHFEARGLEYKTRHEYGSPGVFVGLSLAIKDKSDLHKLHSIPGVKIVHPVRMFIGPEPAKASFSITKRAAYVTYDSKNAPFTDTLHAITGVDKLHAKGITGERDSDRHVRKIPNLDRDLRLTATLVSPNSIDTGIDYNHPALGNGYGKGHKITGGFDFIGDLGDITPPFKPDNDPMDCWQGHGTRVAGIIGASPGIAPFNMTGVAYDAELSAYKVVGCGSGVSEDVTVVGLVQADKDGNDSVVASRVAEKGRIVTIAAGNEGADDAWYASGPGAGEEVISVASVVDVGGDTPHDAIPYFDLFPLTNISGKALPIYAFANDTMEFGCANLTDAVPNLENHVVVTRIGGCAVPDLLKNLGAKGTKLVFLYGGRGMLTKQFLEPKKVRITFPKGGRLVNYEQRTGGLVSAFSTYGPSFDLRFKPSIGAHGGQILSTYPLAKGGYVVMPGTSMATPYLAGCAALYLQVRGKNADVARQAKNFFESTSVMLPEPRGNSMLQSATSQGAGLVDAYAAAYTETYVWPGELLLNNTEHFRGTQNFTVKNLGSKEKEYDVNHFPAGTVITIRPGSIQAARGPIPLTDSYAKVELSPTSFTLAPNESKVVTAKFAPPQGLDNKTLPVYSGFIQVEAEGDGEEGKFHVSYMGVAGSLYDQQVLDDTDDAEKGLILPAIVLGEKNGKTIIQDKATTFEFKGNEMFPQLIVRLAFGSPQADIEFVDTSLDLDKVVGSKIPVVGSLLNQTCMLRNTLSATPNQGVILFPLNNVTFNNGTLVSDGTYKILARALRVTGNRDNLNDWDM</sequence>
<dbReference type="InterPro" id="IPR000209">
    <property type="entry name" value="Peptidase_S8/S53_dom"/>
</dbReference>
<dbReference type="InterPro" id="IPR036852">
    <property type="entry name" value="Peptidase_S8/S53_dom_sf"/>
</dbReference>
<dbReference type="InterPro" id="IPR010435">
    <property type="entry name" value="C5a/SBT2-like_Fn3"/>
</dbReference>